<accession>A0A0K2V1Q4</accession>
<dbReference type="AlphaFoldDB" id="A0A0K2V1Q4"/>
<name>A0A0K2V1Q4_LEPSM</name>
<protein>
    <submittedName>
        <fullName evidence="1">Uncharacterized protein</fullName>
    </submittedName>
</protein>
<proteinExistence type="predicted"/>
<organism evidence="1">
    <name type="scientific">Lepeophtheirus salmonis</name>
    <name type="common">Salmon louse</name>
    <name type="synonym">Caligus salmonis</name>
    <dbReference type="NCBI Taxonomy" id="72036"/>
    <lineage>
        <taxon>Eukaryota</taxon>
        <taxon>Metazoa</taxon>
        <taxon>Ecdysozoa</taxon>
        <taxon>Arthropoda</taxon>
        <taxon>Crustacea</taxon>
        <taxon>Multicrustacea</taxon>
        <taxon>Hexanauplia</taxon>
        <taxon>Copepoda</taxon>
        <taxon>Siphonostomatoida</taxon>
        <taxon>Caligidae</taxon>
        <taxon>Lepeophtheirus</taxon>
    </lineage>
</organism>
<reference evidence="1" key="1">
    <citation type="submission" date="2014-05" db="EMBL/GenBank/DDBJ databases">
        <authorList>
            <person name="Chronopoulou M."/>
        </authorList>
    </citation>
    <scope>NUCLEOTIDE SEQUENCE</scope>
    <source>
        <tissue evidence="1">Whole organism</tissue>
    </source>
</reference>
<evidence type="ECO:0000313" key="1">
    <source>
        <dbReference type="EMBL" id="CDW44433.1"/>
    </source>
</evidence>
<sequence>ISLLINFVAFVNKIRNSGIHIYCINRNQKNAILSAEQTVQQYTRREGLIVTRGKLVLFYFLSF</sequence>
<dbReference type="EMBL" id="HACA01027072">
    <property type="protein sequence ID" value="CDW44433.1"/>
    <property type="molecule type" value="Transcribed_RNA"/>
</dbReference>
<feature type="non-terminal residue" evidence="1">
    <location>
        <position position="1"/>
    </location>
</feature>